<feature type="signal peptide" evidence="5">
    <location>
        <begin position="1"/>
        <end position="23"/>
    </location>
</feature>
<reference evidence="7" key="1">
    <citation type="submission" date="2022-10" db="EMBL/GenBank/DDBJ databases">
        <title>Chryseobacterium babae sp. nov. isolated from the gut of the beetle Oryctes rhinoceros, and Chryseobacterium kimseyorum sp. nov., isolated from a stick insect rearing cage.</title>
        <authorList>
            <person name="Shelomi M."/>
            <person name="Han C.-J."/>
            <person name="Chen W.-M."/>
            <person name="Chen H.-K."/>
            <person name="Liaw S.-J."/>
            <person name="Muhle E."/>
            <person name="Clermont D."/>
        </authorList>
    </citation>
    <scope>NUCLEOTIDE SEQUENCE</scope>
    <source>
        <strain evidence="7">09-1422</strain>
    </source>
</reference>
<name>A0ABT3I011_9FLAO</name>
<evidence type="ECO:0000313" key="8">
    <source>
        <dbReference type="Proteomes" id="UP001163731"/>
    </source>
</evidence>
<comment type="subcellular location">
    <subcellularLocation>
        <location evidence="1">Membrane</location>
        <topology evidence="1">Single-pass membrane protein</topology>
    </subcellularLocation>
</comment>
<dbReference type="RefSeq" id="WP_264750548.1">
    <property type="nucleotide sequence ID" value="NZ_JAPDHW010000008.1"/>
</dbReference>
<proteinExistence type="predicted"/>
<dbReference type="Pfam" id="PF03544">
    <property type="entry name" value="TonB_C"/>
    <property type="match status" value="1"/>
</dbReference>
<feature type="domain" description="TonB C-terminal" evidence="6">
    <location>
        <begin position="187"/>
        <end position="246"/>
    </location>
</feature>
<keyword evidence="2" id="KW-0812">Transmembrane</keyword>
<evidence type="ECO:0000313" key="7">
    <source>
        <dbReference type="EMBL" id="MCW3169377.1"/>
    </source>
</evidence>
<dbReference type="Gene3D" id="3.30.1150.10">
    <property type="match status" value="1"/>
</dbReference>
<evidence type="ECO:0000256" key="3">
    <source>
        <dbReference type="ARBA" id="ARBA00022989"/>
    </source>
</evidence>
<evidence type="ECO:0000256" key="1">
    <source>
        <dbReference type="ARBA" id="ARBA00004167"/>
    </source>
</evidence>
<comment type="caution">
    <text evidence="7">The sequence shown here is derived from an EMBL/GenBank/DDBJ whole genome shotgun (WGS) entry which is preliminary data.</text>
</comment>
<dbReference type="EMBL" id="JAPDHW010000008">
    <property type="protein sequence ID" value="MCW3169377.1"/>
    <property type="molecule type" value="Genomic_DNA"/>
</dbReference>
<evidence type="ECO:0000256" key="4">
    <source>
        <dbReference type="ARBA" id="ARBA00023136"/>
    </source>
</evidence>
<sequence>MTIMIKKLIAFSALALVSNFLSAQVAEPLYYYYPHGYEPYKGGDKEFYKDFHQILLDKNMEPCENKNELYLMKVIVTEEGSVKYLKDEMNSGMAENNKCAYNLGLQVVKYMNKWKPLEVDSAKKQGVASYHIFPDALFENYKEGYTVESEPALLEGLPDGINKFRSEVVKKIHLDGFQWKQSFKLVALFTVNTEGVIEDITLENSSGVPEFDKRIISGIKNVKKKWSPAKIHGVPVRYRFRLPMSFGNPS</sequence>
<keyword evidence="3" id="KW-1133">Transmembrane helix</keyword>
<feature type="chain" id="PRO_5046114254" evidence="5">
    <location>
        <begin position="24"/>
        <end position="250"/>
    </location>
</feature>
<dbReference type="Proteomes" id="UP001163731">
    <property type="component" value="Unassembled WGS sequence"/>
</dbReference>
<evidence type="ECO:0000256" key="2">
    <source>
        <dbReference type="ARBA" id="ARBA00022692"/>
    </source>
</evidence>
<dbReference type="InterPro" id="IPR037682">
    <property type="entry name" value="TonB_C"/>
</dbReference>
<keyword evidence="4" id="KW-0472">Membrane</keyword>
<dbReference type="SUPFAM" id="SSF74653">
    <property type="entry name" value="TolA/TonB C-terminal domain"/>
    <property type="match status" value="1"/>
</dbReference>
<evidence type="ECO:0000256" key="5">
    <source>
        <dbReference type="SAM" id="SignalP"/>
    </source>
</evidence>
<gene>
    <name evidence="7" type="ORF">OMO38_12680</name>
</gene>
<accession>A0ABT3I011</accession>
<keyword evidence="8" id="KW-1185">Reference proteome</keyword>
<dbReference type="NCBIfam" id="TIGR01352">
    <property type="entry name" value="tonB_Cterm"/>
    <property type="match status" value="1"/>
</dbReference>
<protein>
    <submittedName>
        <fullName evidence="7">Energy transducer TonB</fullName>
    </submittedName>
</protein>
<organism evidence="7 8">
    <name type="scientific">Chryseobacterium kimseyorum</name>
    <dbReference type="NCBI Taxonomy" id="2984028"/>
    <lineage>
        <taxon>Bacteria</taxon>
        <taxon>Pseudomonadati</taxon>
        <taxon>Bacteroidota</taxon>
        <taxon>Flavobacteriia</taxon>
        <taxon>Flavobacteriales</taxon>
        <taxon>Weeksellaceae</taxon>
        <taxon>Chryseobacterium group</taxon>
        <taxon>Chryseobacterium</taxon>
    </lineage>
</organism>
<dbReference type="InterPro" id="IPR006260">
    <property type="entry name" value="TonB/TolA_C"/>
</dbReference>
<evidence type="ECO:0000259" key="6">
    <source>
        <dbReference type="Pfam" id="PF03544"/>
    </source>
</evidence>
<keyword evidence="5" id="KW-0732">Signal</keyword>